<dbReference type="RefSeq" id="WP_065760461.1">
    <property type="nucleotide sequence ID" value="NZ_LXXM01000167.1"/>
</dbReference>
<dbReference type="GO" id="GO:0042910">
    <property type="term" value="F:xenobiotic transmembrane transporter activity"/>
    <property type="evidence" value="ECO:0007669"/>
    <property type="project" value="InterPro"/>
</dbReference>
<feature type="transmembrane region" description="Helical" evidence="10">
    <location>
        <begin position="411"/>
        <end position="430"/>
    </location>
</feature>
<keyword evidence="8 10" id="KW-0472">Membrane</keyword>
<dbReference type="PANTHER" id="PTHR43823:SF3">
    <property type="entry name" value="MULTIDRUG EXPORT PROTEIN MEPA"/>
    <property type="match status" value="1"/>
</dbReference>
<keyword evidence="7 10" id="KW-1133">Transmembrane helix</keyword>
<dbReference type="InterPro" id="IPR045070">
    <property type="entry name" value="MATE_MepA-like"/>
</dbReference>
<feature type="transmembrane region" description="Helical" evidence="10">
    <location>
        <begin position="133"/>
        <end position="150"/>
    </location>
</feature>
<dbReference type="Proteomes" id="UP000249614">
    <property type="component" value="Unassembled WGS sequence"/>
</dbReference>
<evidence type="ECO:0000256" key="9">
    <source>
        <dbReference type="ARBA" id="ARBA00023251"/>
    </source>
</evidence>
<dbReference type="GO" id="GO:0015297">
    <property type="term" value="F:antiporter activity"/>
    <property type="evidence" value="ECO:0007669"/>
    <property type="project" value="InterPro"/>
</dbReference>
<dbReference type="InterPro" id="IPR051327">
    <property type="entry name" value="MATE_MepA_subfamily"/>
</dbReference>
<evidence type="ECO:0000256" key="10">
    <source>
        <dbReference type="SAM" id="Phobius"/>
    </source>
</evidence>
<feature type="transmembrane region" description="Helical" evidence="10">
    <location>
        <begin position="240"/>
        <end position="260"/>
    </location>
</feature>
<accession>A0A2W6I966</accession>
<gene>
    <name evidence="11" type="ORF">A7X83_07100</name>
</gene>
<dbReference type="GO" id="GO:0005886">
    <property type="term" value="C:plasma membrane"/>
    <property type="evidence" value="ECO:0007669"/>
    <property type="project" value="UniProtKB-SubCell"/>
</dbReference>
<comment type="caution">
    <text evidence="11">The sequence shown here is derived from an EMBL/GenBank/DDBJ whole genome shotgun (WGS) entry which is preliminary data.</text>
</comment>
<dbReference type="NCBIfam" id="TIGR00797">
    <property type="entry name" value="matE"/>
    <property type="match status" value="1"/>
</dbReference>
<feature type="transmembrane region" description="Helical" evidence="10">
    <location>
        <begin position="12"/>
        <end position="30"/>
    </location>
</feature>
<feature type="transmembrane region" description="Helical" evidence="10">
    <location>
        <begin position="162"/>
        <end position="182"/>
    </location>
</feature>
<evidence type="ECO:0000256" key="1">
    <source>
        <dbReference type="ARBA" id="ARBA00004429"/>
    </source>
</evidence>
<dbReference type="Pfam" id="PF01554">
    <property type="entry name" value="MatE"/>
    <property type="match status" value="2"/>
</dbReference>
<dbReference type="EMBL" id="LXXM01000167">
    <property type="protein sequence ID" value="PZS92177.1"/>
    <property type="molecule type" value="Genomic_DNA"/>
</dbReference>
<evidence type="ECO:0000256" key="8">
    <source>
        <dbReference type="ARBA" id="ARBA00023136"/>
    </source>
</evidence>
<reference evidence="11 12" key="1">
    <citation type="submission" date="2016-05" db="EMBL/GenBank/DDBJ databases">
        <authorList>
            <person name="Lavstsen T."/>
            <person name="Jespersen J.S."/>
        </authorList>
    </citation>
    <scope>NUCLEOTIDE SEQUENCE [LARGE SCALE GENOMIC DNA]</scope>
    <source>
        <strain evidence="11 12">SM-5815</strain>
    </source>
</reference>
<feature type="transmembrane region" description="Helical" evidence="10">
    <location>
        <begin position="382"/>
        <end position="405"/>
    </location>
</feature>
<organism evidence="11 12">
    <name type="scientific">Stenotrophomonas maltophilia</name>
    <name type="common">Pseudomonas maltophilia</name>
    <name type="synonym">Xanthomonas maltophilia</name>
    <dbReference type="NCBI Taxonomy" id="40324"/>
    <lineage>
        <taxon>Bacteria</taxon>
        <taxon>Pseudomonadati</taxon>
        <taxon>Pseudomonadota</taxon>
        <taxon>Gammaproteobacteria</taxon>
        <taxon>Lysobacterales</taxon>
        <taxon>Lysobacteraceae</taxon>
        <taxon>Stenotrophomonas</taxon>
        <taxon>Stenotrophomonas maltophilia group</taxon>
    </lineage>
</organism>
<dbReference type="PIRSF" id="PIRSF006603">
    <property type="entry name" value="DinF"/>
    <property type="match status" value="1"/>
</dbReference>
<evidence type="ECO:0000256" key="7">
    <source>
        <dbReference type="ARBA" id="ARBA00022989"/>
    </source>
</evidence>
<dbReference type="PANTHER" id="PTHR43823">
    <property type="entry name" value="SPORULATION PROTEIN YKVU"/>
    <property type="match status" value="1"/>
</dbReference>
<feature type="transmembrane region" description="Helical" evidence="10">
    <location>
        <begin position="188"/>
        <end position="209"/>
    </location>
</feature>
<comment type="similarity">
    <text evidence="2">Belongs to the multi antimicrobial extrusion (MATE) (TC 2.A.66.1) family. MepA subfamily.</text>
</comment>
<keyword evidence="4" id="KW-0813">Transport</keyword>
<dbReference type="GO" id="GO:0046677">
    <property type="term" value="P:response to antibiotic"/>
    <property type="evidence" value="ECO:0007669"/>
    <property type="project" value="UniProtKB-KW"/>
</dbReference>
<feature type="transmembrane region" description="Helical" evidence="10">
    <location>
        <begin position="351"/>
        <end position="370"/>
    </location>
</feature>
<evidence type="ECO:0000313" key="11">
    <source>
        <dbReference type="EMBL" id="PZS92177.1"/>
    </source>
</evidence>
<feature type="transmembrane region" description="Helical" evidence="10">
    <location>
        <begin position="309"/>
        <end position="331"/>
    </location>
</feature>
<dbReference type="NCBIfam" id="NF007130">
    <property type="entry name" value="PRK09575.1"/>
    <property type="match status" value="1"/>
</dbReference>
<dbReference type="InterPro" id="IPR002528">
    <property type="entry name" value="MATE_fam"/>
</dbReference>
<proteinExistence type="inferred from homology"/>
<evidence type="ECO:0000256" key="2">
    <source>
        <dbReference type="ARBA" id="ARBA00008417"/>
    </source>
</evidence>
<protein>
    <recommendedName>
        <fullName evidence="3">Multidrug export protein MepA</fullName>
    </recommendedName>
</protein>
<feature type="transmembrane region" description="Helical" evidence="10">
    <location>
        <begin position="91"/>
        <end position="113"/>
    </location>
</feature>
<keyword evidence="5" id="KW-1003">Cell membrane</keyword>
<feature type="transmembrane region" description="Helical" evidence="10">
    <location>
        <begin position="266"/>
        <end position="288"/>
    </location>
</feature>
<keyword evidence="6 10" id="KW-0812">Transmembrane</keyword>
<evidence type="ECO:0000256" key="3">
    <source>
        <dbReference type="ARBA" id="ARBA00022106"/>
    </source>
</evidence>
<evidence type="ECO:0000313" key="12">
    <source>
        <dbReference type="Proteomes" id="UP000249614"/>
    </source>
</evidence>
<evidence type="ECO:0000256" key="5">
    <source>
        <dbReference type="ARBA" id="ARBA00022475"/>
    </source>
</evidence>
<feature type="transmembrane region" description="Helical" evidence="10">
    <location>
        <begin position="50"/>
        <end position="70"/>
    </location>
</feature>
<evidence type="ECO:0000256" key="4">
    <source>
        <dbReference type="ARBA" id="ARBA00022448"/>
    </source>
</evidence>
<dbReference type="CDD" id="cd13143">
    <property type="entry name" value="MATE_MepA_like"/>
    <property type="match status" value="1"/>
</dbReference>
<name>A0A2W6I966_STEMA</name>
<dbReference type="AlphaFoldDB" id="A0A2W6I966"/>
<keyword evidence="9" id="KW-0046">Antibiotic resistance</keyword>
<sequence length="441" mass="47534">MNSHSLTRTFWHYTIPAVAALMISGLYMVVDGIFIGHAMGATGLSAINMAWPLSGVMLAIGMMVGMGSGAQCSLAQGAAQWPQARSYLAQALWLLVILGIPTGAMIVLIGPAFMAMQGAQGELATLGNDYLQVIGWAAPLVFGSIALPLLVRNLGAPRLATLAMLVGALTNVALDYLFIMVWQWGLHGAALATVMGESLSVLICLGYIFSRHNPLSLQPAACRFNLRHSLESLTTGFSSMLMYLYMSLVVVLHNLLFMHYGSPLQVAAYAIAGYLMAFYYMFAEGVCGGMQPLVSYFYGAREPDKVRRVLRLGLLTAVGSGLLMTAALLLLPKAFASIFSGSDEALLDASATGIRLHLFAMFLDGFIVLAASFFQAMGQARYATLVTAGNMLIQLPFLAILPLIWGLNGVWLALPLSNVCLSVVVIWMLWRQLQQLKRLAH</sequence>
<evidence type="ECO:0000256" key="6">
    <source>
        <dbReference type="ARBA" id="ARBA00022692"/>
    </source>
</evidence>
<comment type="subcellular location">
    <subcellularLocation>
        <location evidence="1">Cell inner membrane</location>
        <topology evidence="1">Multi-pass membrane protein</topology>
    </subcellularLocation>
</comment>
<dbReference type="InterPro" id="IPR048279">
    <property type="entry name" value="MdtK-like"/>
</dbReference>